<dbReference type="GO" id="GO:0016831">
    <property type="term" value="F:carboxy-lyase activity"/>
    <property type="evidence" value="ECO:0007669"/>
    <property type="project" value="InterPro"/>
</dbReference>
<protein>
    <submittedName>
        <fullName evidence="3">Amidohydrolase family protein</fullName>
    </submittedName>
</protein>
<dbReference type="InterPro" id="IPR032466">
    <property type="entry name" value="Metal_Hydrolase"/>
</dbReference>
<reference evidence="3" key="1">
    <citation type="submission" date="2020-10" db="EMBL/GenBank/DDBJ databases">
        <title>Ca. Dormibacterota MAGs.</title>
        <authorList>
            <person name="Montgomery K."/>
        </authorList>
    </citation>
    <scope>NUCLEOTIDE SEQUENCE [LARGE SCALE GENOMIC DNA]</scope>
    <source>
        <strain evidence="3">SC8812_S17_10</strain>
    </source>
</reference>
<dbReference type="Gene3D" id="3.20.20.140">
    <property type="entry name" value="Metal-dependent hydrolases"/>
    <property type="match status" value="1"/>
</dbReference>
<dbReference type="GO" id="GO:0005737">
    <property type="term" value="C:cytoplasm"/>
    <property type="evidence" value="ECO:0007669"/>
    <property type="project" value="TreeGrafter"/>
</dbReference>
<dbReference type="GO" id="GO:0016787">
    <property type="term" value="F:hydrolase activity"/>
    <property type="evidence" value="ECO:0007669"/>
    <property type="project" value="InterPro"/>
</dbReference>
<comment type="caution">
    <text evidence="3">The sequence shown here is derived from an EMBL/GenBank/DDBJ whole genome shotgun (WGS) entry which is preliminary data.</text>
</comment>
<dbReference type="PANTHER" id="PTHR21240:SF28">
    <property type="entry name" value="ISO-OROTATE DECARBOXYLASE (EUROFUNG)"/>
    <property type="match status" value="1"/>
</dbReference>
<dbReference type="GO" id="GO:0019748">
    <property type="term" value="P:secondary metabolic process"/>
    <property type="evidence" value="ECO:0007669"/>
    <property type="project" value="TreeGrafter"/>
</dbReference>
<evidence type="ECO:0000313" key="3">
    <source>
        <dbReference type="EMBL" id="MBJ7599486.1"/>
    </source>
</evidence>
<gene>
    <name evidence="3" type="ORF">JF922_15585</name>
</gene>
<keyword evidence="1" id="KW-0456">Lyase</keyword>
<dbReference type="InterPro" id="IPR032465">
    <property type="entry name" value="ACMSD"/>
</dbReference>
<dbReference type="Pfam" id="PF04909">
    <property type="entry name" value="Amidohydro_2"/>
    <property type="match status" value="1"/>
</dbReference>
<dbReference type="EMBL" id="JAEKNR010000155">
    <property type="protein sequence ID" value="MBJ7599486.1"/>
    <property type="molecule type" value="Genomic_DNA"/>
</dbReference>
<dbReference type="Proteomes" id="UP000612893">
    <property type="component" value="Unassembled WGS sequence"/>
</dbReference>
<evidence type="ECO:0000256" key="1">
    <source>
        <dbReference type="ARBA" id="ARBA00023239"/>
    </source>
</evidence>
<dbReference type="PANTHER" id="PTHR21240">
    <property type="entry name" value="2-AMINO-3-CARBOXYLMUCONATE-6-SEMIALDEHYDE DECARBOXYLASE"/>
    <property type="match status" value="1"/>
</dbReference>
<keyword evidence="4" id="KW-1185">Reference proteome</keyword>
<name>A0A934K0U9_9BACT</name>
<dbReference type="AlphaFoldDB" id="A0A934K0U9"/>
<sequence length="360" mass="39658">MEYLPRAWRDYLTPSPDYTVPVVPSHTFGRISGSKLPDAGPVAGSDYALLRSRLLDAQGIDRAILTYDTGALIAVHPAQFMGRELVRAANDWCIDRWLDGRDQRLYSLVLVPNQLPEESAAEIRRAGAHPRMVGVLLGANGTGLLAGHSHFYPIYEAAVEMGLPIVLEAGNESNIYTLTHHTAGGPPVTYAEYRILADQSLTGHLGSLIAQGVFERYPGLKVLAMGAGAEWLGAVMTRFDFKFDSHGREVPWAPKRPSEYFHRSIRLTTYPLDPDDGAEELVKLLKTVDRVEDMLVYASGYPNWDTDWVADARRVLPVEWHDKVFNDNAAGFFAWPSAEAAAEALRPSLGREAAGSTGRD</sequence>
<accession>A0A934K0U9</accession>
<evidence type="ECO:0000259" key="2">
    <source>
        <dbReference type="Pfam" id="PF04909"/>
    </source>
</evidence>
<organism evidence="3 4">
    <name type="scientific">Candidatus Nephthysia bennettiae</name>
    <dbReference type="NCBI Taxonomy" id="3127016"/>
    <lineage>
        <taxon>Bacteria</taxon>
        <taxon>Bacillati</taxon>
        <taxon>Candidatus Dormiibacterota</taxon>
        <taxon>Candidatus Dormibacteria</taxon>
        <taxon>Candidatus Dormibacterales</taxon>
        <taxon>Candidatus Dormibacteraceae</taxon>
        <taxon>Candidatus Nephthysia</taxon>
    </lineage>
</organism>
<evidence type="ECO:0000313" key="4">
    <source>
        <dbReference type="Proteomes" id="UP000612893"/>
    </source>
</evidence>
<feature type="domain" description="Amidohydrolase-related" evidence="2">
    <location>
        <begin position="84"/>
        <end position="333"/>
    </location>
</feature>
<dbReference type="RefSeq" id="WP_338202995.1">
    <property type="nucleotide sequence ID" value="NZ_JAEKNR010000155.1"/>
</dbReference>
<dbReference type="SUPFAM" id="SSF51556">
    <property type="entry name" value="Metallo-dependent hydrolases"/>
    <property type="match status" value="1"/>
</dbReference>
<proteinExistence type="predicted"/>
<dbReference type="InterPro" id="IPR006680">
    <property type="entry name" value="Amidohydro-rel"/>
</dbReference>